<dbReference type="InterPro" id="IPR038536">
    <property type="entry name" value="Alkyl/aryl-sulf_dimr_sf"/>
</dbReference>
<keyword evidence="3" id="KW-1185">Reference proteome</keyword>
<proteinExistence type="predicted"/>
<evidence type="ECO:0000313" key="3">
    <source>
        <dbReference type="Proteomes" id="UP000780875"/>
    </source>
</evidence>
<feature type="domain" description="Metallo-beta-lactamase" evidence="1">
    <location>
        <begin position="43"/>
        <end position="243"/>
    </location>
</feature>
<protein>
    <submittedName>
        <fullName evidence="2">MBL fold metallo-hydrolase</fullName>
    </submittedName>
</protein>
<dbReference type="InterPro" id="IPR029228">
    <property type="entry name" value="Alkyl_sulf_dimr"/>
</dbReference>
<dbReference type="Gene3D" id="3.60.15.10">
    <property type="entry name" value="Ribonuclease Z/Hydroxyacylglutathione hydrolase-like"/>
    <property type="match status" value="1"/>
</dbReference>
<sequence length="424" mass="46455">MTSPILDLADDVWEGRVPPSDLAAFVLHDAGEVAPGVLMVPGFSHAFAIRHDDGLVLFDTGSEPLAERLHDQVRAWSDAPVTHAVYSHGHVDHVFGLARFDAEAEAEARGVARPTVIAHENVARRFDRYRRTLGYNSLINQRQFQNPDLRWPADYRYPDVTVAGSYDLEVGGVSLGLTHHRGETDDHLVGWLPQQRILFPGDLFLWVAPNAGNPQKVQRYPLEWAGALRWMASLGAELMCGSHGIPVVGAERVREALENTARYLETLVEQTLACLNEGATLVETLGRVELPEDLASMPYLQPLYDEPEFVVRNTWRQYAGWYDGNPARLKPAQDDELAREIAALCGGQDALADRAQELAGAGEWRLAGHLAQLAVDAAPGSAHAHGVRAEVYAARAEVETSTMAKGIFAWAAGESRKVVEAAQG</sequence>
<dbReference type="SMART" id="SM00849">
    <property type="entry name" value="Lactamase_B"/>
    <property type="match status" value="1"/>
</dbReference>
<dbReference type="InterPro" id="IPR036866">
    <property type="entry name" value="RibonucZ/Hydroxyglut_hydro"/>
</dbReference>
<dbReference type="PANTHER" id="PTHR43223:SF2">
    <property type="entry name" value="METALLO-BETA-LACTAMASE DOMAIN-CONTAINING PROTEIN"/>
    <property type="match status" value="1"/>
</dbReference>
<dbReference type="PANTHER" id="PTHR43223">
    <property type="entry name" value="ALKYL/ARYL-SULFATASE"/>
    <property type="match status" value="1"/>
</dbReference>
<dbReference type="SUPFAM" id="SSF56281">
    <property type="entry name" value="Metallo-hydrolase/oxidoreductase"/>
    <property type="match status" value="1"/>
</dbReference>
<evidence type="ECO:0000259" key="1">
    <source>
        <dbReference type="SMART" id="SM00849"/>
    </source>
</evidence>
<dbReference type="Proteomes" id="UP000780875">
    <property type="component" value="Unassembled WGS sequence"/>
</dbReference>
<dbReference type="Pfam" id="PF00753">
    <property type="entry name" value="Lactamase_B"/>
    <property type="match status" value="1"/>
</dbReference>
<dbReference type="Gene3D" id="1.25.40.880">
    <property type="entry name" value="Alkyl sulfatase, dimerisation domain"/>
    <property type="match status" value="1"/>
</dbReference>
<evidence type="ECO:0000313" key="2">
    <source>
        <dbReference type="EMBL" id="MBZ5739141.1"/>
    </source>
</evidence>
<dbReference type="InterPro" id="IPR052195">
    <property type="entry name" value="Bact_Alkyl/Aryl-Sulfatase"/>
</dbReference>
<name>A0ABS7UDR8_9ACTN</name>
<organism evidence="2 3">
    <name type="scientific">Nocardioides mangrovi</name>
    <dbReference type="NCBI Taxonomy" id="2874580"/>
    <lineage>
        <taxon>Bacteria</taxon>
        <taxon>Bacillati</taxon>
        <taxon>Actinomycetota</taxon>
        <taxon>Actinomycetes</taxon>
        <taxon>Propionibacteriales</taxon>
        <taxon>Nocardioidaceae</taxon>
        <taxon>Nocardioides</taxon>
    </lineage>
</organism>
<gene>
    <name evidence="2" type="ORF">K8U61_13285</name>
</gene>
<dbReference type="InterPro" id="IPR001279">
    <property type="entry name" value="Metallo-B-lactamas"/>
</dbReference>
<accession>A0ABS7UDR8</accession>
<dbReference type="EMBL" id="JAIQZJ010000007">
    <property type="protein sequence ID" value="MBZ5739141.1"/>
    <property type="molecule type" value="Genomic_DNA"/>
</dbReference>
<dbReference type="RefSeq" id="WP_224123514.1">
    <property type="nucleotide sequence ID" value="NZ_JAIQZJ010000007.1"/>
</dbReference>
<comment type="caution">
    <text evidence="2">The sequence shown here is derived from an EMBL/GenBank/DDBJ whole genome shotgun (WGS) entry which is preliminary data.</text>
</comment>
<dbReference type="Pfam" id="PF14863">
    <property type="entry name" value="Alkyl_sulf_dimr"/>
    <property type="match status" value="1"/>
</dbReference>
<reference evidence="2 3" key="1">
    <citation type="submission" date="2021-09" db="EMBL/GenBank/DDBJ databases">
        <title>Whole genome sequence of Nocardioides sp. GBK3QG-3.</title>
        <authorList>
            <person name="Tuo L."/>
        </authorList>
    </citation>
    <scope>NUCLEOTIDE SEQUENCE [LARGE SCALE GENOMIC DNA]</scope>
    <source>
        <strain evidence="2 3">GBK3QG-3</strain>
    </source>
</reference>